<name>A0A2U2AG52_9GAMM</name>
<feature type="domain" description="NTP pyrophosphohydrolase MazG-like" evidence="5">
    <location>
        <begin position="173"/>
        <end position="233"/>
    </location>
</feature>
<evidence type="ECO:0000259" key="5">
    <source>
        <dbReference type="Pfam" id="PF03819"/>
    </source>
</evidence>
<evidence type="ECO:0000256" key="2">
    <source>
        <dbReference type="ARBA" id="ARBA00061115"/>
    </source>
</evidence>
<dbReference type="GO" id="GO:0046061">
    <property type="term" value="P:dATP catabolic process"/>
    <property type="evidence" value="ECO:0007669"/>
    <property type="project" value="TreeGrafter"/>
</dbReference>
<evidence type="ECO:0000256" key="1">
    <source>
        <dbReference type="ARBA" id="ARBA00052141"/>
    </source>
</evidence>
<dbReference type="GO" id="GO:0046081">
    <property type="term" value="P:dUTP catabolic process"/>
    <property type="evidence" value="ECO:0007669"/>
    <property type="project" value="TreeGrafter"/>
</dbReference>
<keyword evidence="6" id="KW-0378">Hydrolase</keyword>
<dbReference type="EC" id="3.6.1.8" evidence="3"/>
<dbReference type="CDD" id="cd11529">
    <property type="entry name" value="NTP-PPase_MazG_Cterm"/>
    <property type="match status" value="1"/>
</dbReference>
<dbReference type="Gene3D" id="1.10.287.1080">
    <property type="entry name" value="MazG-like"/>
    <property type="match status" value="2"/>
</dbReference>
<dbReference type="GO" id="GO:0046076">
    <property type="term" value="P:dTTP catabolic process"/>
    <property type="evidence" value="ECO:0007669"/>
    <property type="project" value="TreeGrafter"/>
</dbReference>
<dbReference type="NCBIfam" id="TIGR00444">
    <property type="entry name" value="mazG"/>
    <property type="match status" value="1"/>
</dbReference>
<proteinExistence type="inferred from homology"/>
<dbReference type="RefSeq" id="WP_109188268.1">
    <property type="nucleotide sequence ID" value="NZ_BMYA01000001.1"/>
</dbReference>
<dbReference type="NCBIfam" id="NF007113">
    <property type="entry name" value="PRK09562.1"/>
    <property type="match status" value="1"/>
</dbReference>
<gene>
    <name evidence="6" type="ORF">DC083_00040</name>
</gene>
<dbReference type="FunFam" id="1.10.287.1080:FF:000001">
    <property type="entry name" value="Nucleoside triphosphate pyrophosphohydrolase"/>
    <property type="match status" value="1"/>
</dbReference>
<organism evidence="6 7">
    <name type="scientific">Ignatzschineria ureiclastica</name>
    <dbReference type="NCBI Taxonomy" id="472582"/>
    <lineage>
        <taxon>Bacteria</taxon>
        <taxon>Pseudomonadati</taxon>
        <taxon>Pseudomonadota</taxon>
        <taxon>Gammaproteobacteria</taxon>
        <taxon>Cardiobacteriales</taxon>
        <taxon>Ignatzschineriaceae</taxon>
        <taxon>Ignatzschineria</taxon>
    </lineage>
</organism>
<dbReference type="GO" id="GO:0046047">
    <property type="term" value="P:TTP catabolic process"/>
    <property type="evidence" value="ECO:0007669"/>
    <property type="project" value="TreeGrafter"/>
</dbReference>
<dbReference type="SUPFAM" id="SSF101386">
    <property type="entry name" value="all-alpha NTP pyrophosphatases"/>
    <property type="match status" value="2"/>
</dbReference>
<dbReference type="EMBL" id="QEWQ01000001">
    <property type="protein sequence ID" value="PWD81632.1"/>
    <property type="molecule type" value="Genomic_DNA"/>
</dbReference>
<evidence type="ECO:0000313" key="7">
    <source>
        <dbReference type="Proteomes" id="UP000245020"/>
    </source>
</evidence>
<keyword evidence="7" id="KW-1185">Reference proteome</keyword>
<dbReference type="AlphaFoldDB" id="A0A2U2AG52"/>
<dbReference type="InterPro" id="IPR048015">
    <property type="entry name" value="NTP-PPase_MazG-like_N"/>
</dbReference>
<dbReference type="PANTHER" id="PTHR30522:SF0">
    <property type="entry name" value="NUCLEOSIDE TRIPHOSPHATE PYROPHOSPHOHYDROLASE"/>
    <property type="match status" value="1"/>
</dbReference>
<reference evidence="7" key="1">
    <citation type="submission" date="2018-05" db="EMBL/GenBank/DDBJ databases">
        <title>Ignatzschineria dubaiensis sp. nov., isolated from necrotic foot tissues of dromedaries (Camelus dromedarius) and associated maggots in Dubai, United Arab Emirates.</title>
        <authorList>
            <person name="Tsang C.C."/>
            <person name="Tang J.Y.M."/>
            <person name="Fong J.Y.H."/>
            <person name="Kinne J."/>
            <person name="Lee H.H."/>
            <person name="Joseph M."/>
            <person name="Jose S."/>
            <person name="Schuster R.K."/>
            <person name="Tang Y."/>
            <person name="Sivakumar S."/>
            <person name="Chen J.H.K."/>
            <person name="Teng J.L.L."/>
            <person name="Lau S.K.P."/>
            <person name="Wernery U."/>
            <person name="Woo P.C.Y."/>
        </authorList>
    </citation>
    <scope>NUCLEOTIDE SEQUENCE [LARGE SCALE GENOMIC DNA]</scope>
    <source>
        <strain evidence="7">KCTC 22644</strain>
    </source>
</reference>
<dbReference type="GO" id="GO:0006203">
    <property type="term" value="P:dGTP catabolic process"/>
    <property type="evidence" value="ECO:0007669"/>
    <property type="project" value="TreeGrafter"/>
</dbReference>
<dbReference type="InterPro" id="IPR011551">
    <property type="entry name" value="NTP_PyrPHydrolase_MazG"/>
</dbReference>
<comment type="catalytic activity">
    <reaction evidence="1">
        <text>ATP + H2O = AMP + diphosphate + H(+)</text>
        <dbReference type="Rhea" id="RHEA:14245"/>
        <dbReference type="ChEBI" id="CHEBI:15377"/>
        <dbReference type="ChEBI" id="CHEBI:15378"/>
        <dbReference type="ChEBI" id="CHEBI:30616"/>
        <dbReference type="ChEBI" id="CHEBI:33019"/>
        <dbReference type="ChEBI" id="CHEBI:456215"/>
        <dbReference type="EC" id="3.6.1.8"/>
    </reaction>
</comment>
<evidence type="ECO:0000256" key="4">
    <source>
        <dbReference type="ARBA" id="ARBA00074799"/>
    </source>
</evidence>
<dbReference type="Proteomes" id="UP000245020">
    <property type="component" value="Unassembled WGS sequence"/>
</dbReference>
<sequence length="265" mass="30688">MEKREQLDNLLKVVSQLRSEEGGCPWDRMQTHQTLIPFLQEEGAEVIDAIEENHPEALKEELADLLFQVLLHSQIEAELGHFDFQDVMHLLEQKLIRRHPHVFAGKEYLSIEEQKADWQRIKAEERAEKGLPALEDQSLLSGIPNALAALDQATKLQARAAKVGFDWDHIEDVIAKVDEEKLELMEAIALKDKDEIEAELGDLLFSIVNLSRFLEIDASKALNRTNQKFKRRFNYIERHANQPLTTLTLAELDRYWDEAKMDEKR</sequence>
<dbReference type="PANTHER" id="PTHR30522">
    <property type="entry name" value="NUCLEOSIDE TRIPHOSPHATE PYROPHOSPHOHYDROLASE"/>
    <property type="match status" value="1"/>
</dbReference>
<dbReference type="OrthoDB" id="9808939at2"/>
<evidence type="ECO:0000256" key="3">
    <source>
        <dbReference type="ARBA" id="ARBA00066372"/>
    </source>
</evidence>
<protein>
    <recommendedName>
        <fullName evidence="4">Nucleoside triphosphate pyrophosphohydrolase</fullName>
        <ecNumber evidence="3">3.6.1.8</ecNumber>
    </recommendedName>
</protein>
<comment type="caution">
    <text evidence="6">The sequence shown here is derived from an EMBL/GenBank/DDBJ whole genome shotgun (WGS) entry which is preliminary data.</text>
</comment>
<dbReference type="CDD" id="cd11528">
    <property type="entry name" value="NTP-PPase_MazG_Nterm"/>
    <property type="match status" value="1"/>
</dbReference>
<comment type="similarity">
    <text evidence="2">Belongs to the nucleoside triphosphate pyrophosphohydrolase family.</text>
</comment>
<feature type="domain" description="NTP pyrophosphohydrolase MazG-like" evidence="5">
    <location>
        <begin position="30"/>
        <end position="103"/>
    </location>
</feature>
<dbReference type="GO" id="GO:0046052">
    <property type="term" value="P:UTP catabolic process"/>
    <property type="evidence" value="ECO:0007669"/>
    <property type="project" value="TreeGrafter"/>
</dbReference>
<dbReference type="InterPro" id="IPR004518">
    <property type="entry name" value="MazG-like_dom"/>
</dbReference>
<evidence type="ECO:0000313" key="6">
    <source>
        <dbReference type="EMBL" id="PWD81632.1"/>
    </source>
</evidence>
<dbReference type="Pfam" id="PF03819">
    <property type="entry name" value="MazG"/>
    <property type="match status" value="2"/>
</dbReference>
<dbReference type="FunFam" id="1.10.287.1080:FF:000003">
    <property type="entry name" value="Nucleoside triphosphate pyrophosphohydrolase"/>
    <property type="match status" value="1"/>
</dbReference>
<dbReference type="InterPro" id="IPR048011">
    <property type="entry name" value="NTP-PPase_MazG-like_C"/>
</dbReference>
<dbReference type="GO" id="GO:0047693">
    <property type="term" value="F:ATP diphosphatase activity"/>
    <property type="evidence" value="ECO:0007669"/>
    <property type="project" value="UniProtKB-EC"/>
</dbReference>
<accession>A0A2U2AG52</accession>
<dbReference type="GO" id="GO:0006950">
    <property type="term" value="P:response to stress"/>
    <property type="evidence" value="ECO:0007669"/>
    <property type="project" value="UniProtKB-ARBA"/>
</dbReference>